<reference evidence="3 4" key="1">
    <citation type="submission" date="2020-10" db="EMBL/GenBank/DDBJ databases">
        <title>Complete genome sequence of Corynebacterium massiliense DSM 45435, type strain of Corynebacterium massiliense.</title>
        <authorList>
            <person name="Busche T."/>
            <person name="Kalinowski J."/>
            <person name="Ruckert C."/>
        </authorList>
    </citation>
    <scope>NUCLEOTIDE SEQUENCE [LARGE SCALE GENOMIC DNA]</scope>
    <source>
        <strain evidence="3 4">DSM 45435</strain>
    </source>
</reference>
<protein>
    <recommendedName>
        <fullName evidence="5">PrsW family intramembrane metalloprotease</fullName>
    </recommendedName>
</protein>
<feature type="transmembrane region" description="Helical" evidence="2">
    <location>
        <begin position="251"/>
        <end position="272"/>
    </location>
</feature>
<evidence type="ECO:0000256" key="1">
    <source>
        <dbReference type="SAM" id="MobiDB-lite"/>
    </source>
</evidence>
<gene>
    <name evidence="3" type="ORF">CMASS_03415</name>
</gene>
<evidence type="ECO:0000256" key="2">
    <source>
        <dbReference type="SAM" id="Phobius"/>
    </source>
</evidence>
<feature type="transmembrane region" description="Helical" evidence="2">
    <location>
        <begin position="76"/>
        <end position="99"/>
    </location>
</feature>
<keyword evidence="4" id="KW-1185">Reference proteome</keyword>
<dbReference type="PANTHER" id="PTHR36844">
    <property type="entry name" value="PROTEASE PRSW"/>
    <property type="match status" value="1"/>
</dbReference>
<proteinExistence type="predicted"/>
<evidence type="ECO:0000313" key="4">
    <source>
        <dbReference type="Proteomes" id="UP001220064"/>
    </source>
</evidence>
<dbReference type="PANTHER" id="PTHR36844:SF1">
    <property type="entry name" value="PROTEASE PRSW"/>
    <property type="match status" value="1"/>
</dbReference>
<name>A0ABY7U608_9CORY</name>
<evidence type="ECO:0000313" key="3">
    <source>
        <dbReference type="EMBL" id="WCZ32137.1"/>
    </source>
</evidence>
<dbReference type="Pfam" id="PF13367">
    <property type="entry name" value="PrsW-protease"/>
    <property type="match status" value="1"/>
</dbReference>
<organism evidence="3 4">
    <name type="scientific">Corynebacterium massiliense DSM 45435</name>
    <dbReference type="NCBI Taxonomy" id="1121364"/>
    <lineage>
        <taxon>Bacteria</taxon>
        <taxon>Bacillati</taxon>
        <taxon>Actinomycetota</taxon>
        <taxon>Actinomycetes</taxon>
        <taxon>Mycobacteriales</taxon>
        <taxon>Corynebacteriaceae</taxon>
        <taxon>Corynebacterium</taxon>
    </lineage>
</organism>
<feature type="compositionally biased region" description="Basic and acidic residues" evidence="1">
    <location>
        <begin position="286"/>
        <end position="300"/>
    </location>
</feature>
<keyword evidence="2" id="KW-0472">Membrane</keyword>
<feature type="transmembrane region" description="Helical" evidence="2">
    <location>
        <begin position="228"/>
        <end position="245"/>
    </location>
</feature>
<evidence type="ECO:0008006" key="5">
    <source>
        <dbReference type="Google" id="ProtNLM"/>
    </source>
</evidence>
<feature type="transmembrane region" description="Helical" evidence="2">
    <location>
        <begin position="44"/>
        <end position="64"/>
    </location>
</feature>
<dbReference type="InterPro" id="IPR026898">
    <property type="entry name" value="PrsW"/>
</dbReference>
<keyword evidence="2" id="KW-1133">Transmembrane helix</keyword>
<feature type="region of interest" description="Disordered" evidence="1">
    <location>
        <begin position="286"/>
        <end position="311"/>
    </location>
</feature>
<dbReference type="RefSeq" id="WP_022862842.1">
    <property type="nucleotide sequence ID" value="NZ_ATVG01000004.1"/>
</dbReference>
<feature type="transmembrane region" description="Helical" evidence="2">
    <location>
        <begin position="197"/>
        <end position="216"/>
    </location>
</feature>
<accession>A0ABY7U608</accession>
<sequence>MTQTTTTDSSRRDILFRFVLSVFVLAGAGFFFIGGVSLVPDSPAGAGLGYAFFLIAAVLAVIIFRRSFLFPRRATGWFTFWWVVSCLSWGVISQLVVVVQQPIQKLVDYVGWEDAQFAWGGAYPEEIFKAVGVVVVLFSFRTLTKPWHGLLTGLFIGFADGAFENTDYTYAGALADPNSDLHGAMELLTARLAHGTLFLHIATTALAGWGIGWAVFATTRPMWKRVGCALSCFMGAFLFHFGWNYRVDTPFVMAHDIIFTGGALVIVGYLIWRAHRIARKDRAERRATEHAERGSAEESSLRAIPERVAAP</sequence>
<keyword evidence="2" id="KW-0812">Transmembrane</keyword>
<feature type="transmembrane region" description="Helical" evidence="2">
    <location>
        <begin position="14"/>
        <end position="38"/>
    </location>
</feature>
<dbReference type="Proteomes" id="UP001220064">
    <property type="component" value="Chromosome"/>
</dbReference>
<dbReference type="EMBL" id="CP063189">
    <property type="protein sequence ID" value="WCZ32137.1"/>
    <property type="molecule type" value="Genomic_DNA"/>
</dbReference>